<accession>A0A1T4T6Q1</accession>
<protein>
    <submittedName>
        <fullName evidence="1">Uncharacterized protein</fullName>
    </submittedName>
</protein>
<dbReference type="OrthoDB" id="336698at2"/>
<name>A0A1T4T6Q1_9BACT</name>
<dbReference type="Proteomes" id="UP000190367">
    <property type="component" value="Unassembled WGS sequence"/>
</dbReference>
<reference evidence="2" key="1">
    <citation type="submission" date="2017-02" db="EMBL/GenBank/DDBJ databases">
        <authorList>
            <person name="Varghese N."/>
            <person name="Submissions S."/>
        </authorList>
    </citation>
    <scope>NUCLEOTIDE SEQUENCE [LARGE SCALE GENOMIC DNA]</scope>
    <source>
        <strain evidence="2">DSM 22224</strain>
    </source>
</reference>
<evidence type="ECO:0000313" key="1">
    <source>
        <dbReference type="EMBL" id="SKA36093.1"/>
    </source>
</evidence>
<gene>
    <name evidence="1" type="ORF">SAMN04488128_10450</name>
</gene>
<evidence type="ECO:0000313" key="2">
    <source>
        <dbReference type="Proteomes" id="UP000190367"/>
    </source>
</evidence>
<keyword evidence="2" id="KW-1185">Reference proteome</keyword>
<dbReference type="EMBL" id="FUWZ01000004">
    <property type="protein sequence ID" value="SKA36093.1"/>
    <property type="molecule type" value="Genomic_DNA"/>
</dbReference>
<dbReference type="RefSeq" id="WP_078671422.1">
    <property type="nucleotide sequence ID" value="NZ_FUWZ01000004.1"/>
</dbReference>
<dbReference type="STRING" id="634771.SAMN04488128_10450"/>
<proteinExistence type="predicted"/>
<dbReference type="AlphaFoldDB" id="A0A1T4T6Q1"/>
<sequence>MSITAIRILPPFAIARLGSSSVPQTPYDLQIAADKPVGFRQMVPQPSYDVDPSTGKISVGAAPPSVIFKDNVTTITDKTGKIRPVAPFLEVFALTTDKPDVLVPLTQKMLDDANIKINDFVWKIRLGNLKIQRRTGDPNDAIHATVDIKGGDYTPKPVIGHCNNFISGQSLPLGTVQFIQPTTDFPQIRLRYTPGPGKVYGCAVDSVKAYGQTATKDPNITDPKTQVIYDPSKPWAKYVEGPDFNPNYTMPAQIFAGYSDDKGNQYSWGYIDDECDGYVELDINSASPLVARATICAGPPAFAPDILPVRTIADELEQVYLGPDRQDAVPIEEAEEIVRRALESIVLMNTSVMNGNPINGRWNVASTMVRQDTNDLGRLYEPIMADSLVDNLALRMLHERVFNGLSTGMAAWFADALRRPDKIGDVSDKERRKMPGLMRGADGRALTLTWRMINTVIQAAANALFNDNTTDPPAPATGTIHKDDYIAQLNYRSPGNPYSVISRAAISNCFPGLESDFRNIWVNVFTGLVMSENDNYVISGKVSNVDMTGHRLIGINGKPTMVAAEGPVFPGGDNVPLATSDNPNGAVFMEWSNLIASLGIQPGATVHLQFTKEKATFPVLVTENDLKGSTYPSYATTMANFFTSKGTTGGEIDPHLVSDGFLTRSLCSPWQNDYRECACYYWAATRPDYVNVEPGENGLSKGDMWLSKQRTGEYVPDNRVDTRLASYNDLFQNWEGELNFIVKGNDALTSNGDTTINNL</sequence>
<organism evidence="1 2">
    <name type="scientific">Chitinophaga eiseniae</name>
    <dbReference type="NCBI Taxonomy" id="634771"/>
    <lineage>
        <taxon>Bacteria</taxon>
        <taxon>Pseudomonadati</taxon>
        <taxon>Bacteroidota</taxon>
        <taxon>Chitinophagia</taxon>
        <taxon>Chitinophagales</taxon>
        <taxon>Chitinophagaceae</taxon>
        <taxon>Chitinophaga</taxon>
    </lineage>
</organism>